<keyword evidence="2" id="KW-1133">Transmembrane helix</keyword>
<evidence type="ECO:0000313" key="5">
    <source>
        <dbReference type="Proteomes" id="UP000028524"/>
    </source>
</evidence>
<name>A0A084QDL7_STAC4</name>
<evidence type="ECO:0000313" key="4">
    <source>
        <dbReference type="EMBL" id="KFA62052.1"/>
    </source>
</evidence>
<feature type="compositionally biased region" description="Basic and acidic residues" evidence="1">
    <location>
        <begin position="145"/>
        <end position="155"/>
    </location>
</feature>
<feature type="region of interest" description="Disordered" evidence="1">
    <location>
        <begin position="134"/>
        <end position="219"/>
    </location>
</feature>
<keyword evidence="2" id="KW-0472">Membrane</keyword>
<dbReference type="EMBL" id="KL660818">
    <property type="protein sequence ID" value="KFA62052.1"/>
    <property type="molecule type" value="Genomic_DNA"/>
</dbReference>
<feature type="transmembrane region" description="Helical" evidence="2">
    <location>
        <begin position="484"/>
        <end position="504"/>
    </location>
</feature>
<feature type="region of interest" description="Disordered" evidence="1">
    <location>
        <begin position="423"/>
        <end position="445"/>
    </location>
</feature>
<dbReference type="InterPro" id="IPR046529">
    <property type="entry name" value="DUF6594"/>
</dbReference>
<protein>
    <recommendedName>
        <fullName evidence="3">DUF6594 domain-containing protein</fullName>
    </recommendedName>
</protein>
<evidence type="ECO:0000259" key="3">
    <source>
        <dbReference type="Pfam" id="PF20237"/>
    </source>
</evidence>
<feature type="region of interest" description="Disordered" evidence="1">
    <location>
        <begin position="1"/>
        <end position="88"/>
    </location>
</feature>
<reference evidence="4 5" key="1">
    <citation type="journal article" date="2014" name="BMC Genomics">
        <title>Comparative genome sequencing reveals chemotype-specific gene clusters in the toxigenic black mold Stachybotrys.</title>
        <authorList>
            <person name="Semeiks J."/>
            <person name="Borek D."/>
            <person name="Otwinowski Z."/>
            <person name="Grishin N.V."/>
        </authorList>
    </citation>
    <scope>NUCLEOTIDE SEQUENCE [LARGE SCALE GENOMIC DNA]</scope>
    <source>
        <strain evidence="4 5">IBT 40285</strain>
    </source>
</reference>
<accession>A0A084QDL7</accession>
<feature type="domain" description="DUF6594" evidence="3">
    <location>
        <begin position="254"/>
        <end position="493"/>
    </location>
</feature>
<evidence type="ECO:0000256" key="1">
    <source>
        <dbReference type="SAM" id="MobiDB-lite"/>
    </source>
</evidence>
<gene>
    <name evidence="4" type="ORF">S40285_02134</name>
</gene>
<keyword evidence="2" id="KW-0812">Transmembrane</keyword>
<sequence>MASDEANPSIDTALGRSLQAHVSDEADPELPPLSAASSNSMTLDTRRATNLRHGDHGQHTLPSPRSSPSPATRAVGERRRMRRAMANGRSMSISREPMPEERHKAIDYAMPDRNNSPFQEHGLGAPFIELRSPPIPGRASPGTHLRRDSHGDQLRPHMSAHLPPPGGFQHDNYPPEGFSPTGQSWANQSWSNGPAGGSPMSLRPEGAPHPHGGPPMFPDGPQPMMHMHPGPPFLQTQFQSPIGMRPDRAPLSGYELLAAKLAGTIGGPPIKPIYRRFASLNHRLLLRLQDEIVDLEDQLHMLDVREGHNRQFPGGFHPASLRHERNAPDLFIQKTEILGQVGFKLDQYKDKVLASFKETLALPPPAQGDIHEYRTWLAAARPVVEEEAMFLDAVDDLVALQQEWPDVTNDNGAPMMIHQNTQPQAGFPPGRQVSDAVDTKGAQPPGPREMVELGTLGHIVVAVFTAILAPIITFAVIPSFVARMTVVLLVGSGAVTLLVQSGSLRQLADGRGVLDWGIGLGVYLVAMAVIAAAFG</sequence>
<dbReference type="PANTHER" id="PTHR34502:SF6">
    <property type="entry name" value="DUF6594 DOMAIN-CONTAINING PROTEIN"/>
    <property type="match status" value="1"/>
</dbReference>
<dbReference type="InParanoid" id="A0A084QDL7"/>
<dbReference type="OrthoDB" id="5416037at2759"/>
<dbReference type="AlphaFoldDB" id="A0A084QDL7"/>
<evidence type="ECO:0000256" key="2">
    <source>
        <dbReference type="SAM" id="Phobius"/>
    </source>
</evidence>
<feature type="transmembrane region" description="Helical" evidence="2">
    <location>
        <begin position="516"/>
        <end position="534"/>
    </location>
</feature>
<feature type="compositionally biased region" description="Basic and acidic residues" evidence="1">
    <location>
        <begin position="44"/>
        <end position="58"/>
    </location>
</feature>
<feature type="transmembrane region" description="Helical" evidence="2">
    <location>
        <begin position="456"/>
        <end position="477"/>
    </location>
</feature>
<proteinExistence type="predicted"/>
<dbReference type="PANTHER" id="PTHR34502">
    <property type="entry name" value="DUF6594 DOMAIN-CONTAINING PROTEIN-RELATED"/>
    <property type="match status" value="1"/>
</dbReference>
<dbReference type="HOGENOM" id="CLU_037972_0_0_1"/>
<dbReference type="Pfam" id="PF20237">
    <property type="entry name" value="DUF6594"/>
    <property type="match status" value="1"/>
</dbReference>
<feature type="compositionally biased region" description="Polar residues" evidence="1">
    <location>
        <begin position="180"/>
        <end position="192"/>
    </location>
</feature>
<dbReference type="Proteomes" id="UP000028524">
    <property type="component" value="Unassembled WGS sequence"/>
</dbReference>
<keyword evidence="5" id="KW-1185">Reference proteome</keyword>
<organism evidence="4 5">
    <name type="scientific">Stachybotrys chlorohalonatus (strain IBT 40285)</name>
    <dbReference type="NCBI Taxonomy" id="1283841"/>
    <lineage>
        <taxon>Eukaryota</taxon>
        <taxon>Fungi</taxon>
        <taxon>Dikarya</taxon>
        <taxon>Ascomycota</taxon>
        <taxon>Pezizomycotina</taxon>
        <taxon>Sordariomycetes</taxon>
        <taxon>Hypocreomycetidae</taxon>
        <taxon>Hypocreales</taxon>
        <taxon>Stachybotryaceae</taxon>
        <taxon>Stachybotrys</taxon>
    </lineage>
</organism>